<dbReference type="PROSITE" id="PS00233">
    <property type="entry name" value="CHIT_BIND_RR_1"/>
    <property type="match status" value="1"/>
</dbReference>
<dbReference type="InterPro" id="IPR000618">
    <property type="entry name" value="Insect_cuticle"/>
</dbReference>
<sequence>SHYPSITYDTNMKSFILACLVAVATCRPQEEIPVAIIRQTDTGVEGAVFANEFEADNGINQAQAGAEGSAGQSNLSGSFSVPLEEGGFGTLTYVADENGYQPSFELLPVAPALPAHVVEMLEFVASQQAAGLAWDQSANAWV</sequence>
<dbReference type="GO" id="GO:0042302">
    <property type="term" value="F:structural constituent of cuticle"/>
    <property type="evidence" value="ECO:0007669"/>
    <property type="project" value="UniProtKB-UniRule"/>
</dbReference>
<organism evidence="3 4">
    <name type="scientific">Meganyctiphanes norvegica</name>
    <name type="common">Northern krill</name>
    <name type="synonym">Thysanopoda norvegica</name>
    <dbReference type="NCBI Taxonomy" id="48144"/>
    <lineage>
        <taxon>Eukaryota</taxon>
        <taxon>Metazoa</taxon>
        <taxon>Ecdysozoa</taxon>
        <taxon>Arthropoda</taxon>
        <taxon>Crustacea</taxon>
        <taxon>Multicrustacea</taxon>
        <taxon>Malacostraca</taxon>
        <taxon>Eumalacostraca</taxon>
        <taxon>Eucarida</taxon>
        <taxon>Euphausiacea</taxon>
        <taxon>Euphausiidae</taxon>
        <taxon>Meganyctiphanes</taxon>
    </lineage>
</organism>
<gene>
    <name evidence="3" type="ORF">MNOR_LOCUS13589</name>
</gene>
<evidence type="ECO:0000256" key="1">
    <source>
        <dbReference type="ARBA" id="ARBA00022460"/>
    </source>
</evidence>
<feature type="non-terminal residue" evidence="3">
    <location>
        <position position="1"/>
    </location>
</feature>
<dbReference type="PROSITE" id="PS51155">
    <property type="entry name" value="CHIT_BIND_RR_2"/>
    <property type="match status" value="1"/>
</dbReference>
<protein>
    <submittedName>
        <fullName evidence="3">Uncharacterized protein</fullName>
    </submittedName>
</protein>
<dbReference type="Proteomes" id="UP001497623">
    <property type="component" value="Unassembled WGS sequence"/>
</dbReference>
<keyword evidence="4" id="KW-1185">Reference proteome</keyword>
<dbReference type="EMBL" id="CAXKWB010007831">
    <property type="protein sequence ID" value="CAL4088573.1"/>
    <property type="molecule type" value="Genomic_DNA"/>
</dbReference>
<dbReference type="AlphaFoldDB" id="A0AAV2QM01"/>
<proteinExistence type="predicted"/>
<evidence type="ECO:0000313" key="3">
    <source>
        <dbReference type="EMBL" id="CAL4088573.1"/>
    </source>
</evidence>
<dbReference type="Pfam" id="PF00379">
    <property type="entry name" value="Chitin_bind_4"/>
    <property type="match status" value="1"/>
</dbReference>
<comment type="caution">
    <text evidence="3">The sequence shown here is derived from an EMBL/GenBank/DDBJ whole genome shotgun (WGS) entry which is preliminary data.</text>
</comment>
<name>A0AAV2QM01_MEGNR</name>
<keyword evidence="1 2" id="KW-0193">Cuticle</keyword>
<reference evidence="3 4" key="1">
    <citation type="submission" date="2024-05" db="EMBL/GenBank/DDBJ databases">
        <authorList>
            <person name="Wallberg A."/>
        </authorList>
    </citation>
    <scope>NUCLEOTIDE SEQUENCE [LARGE SCALE GENOMIC DNA]</scope>
</reference>
<dbReference type="InterPro" id="IPR031311">
    <property type="entry name" value="CHIT_BIND_RR_consensus"/>
</dbReference>
<evidence type="ECO:0000313" key="4">
    <source>
        <dbReference type="Proteomes" id="UP001497623"/>
    </source>
</evidence>
<accession>A0AAV2QM01</accession>
<evidence type="ECO:0000256" key="2">
    <source>
        <dbReference type="PROSITE-ProRule" id="PRU00497"/>
    </source>
</evidence>